<proteinExistence type="predicted"/>
<dbReference type="AlphaFoldDB" id="A0AAV5KA44"/>
<gene>
    <name evidence="2" type="ORF">SLEP1_g31205</name>
</gene>
<dbReference type="Proteomes" id="UP001054252">
    <property type="component" value="Unassembled WGS sequence"/>
</dbReference>
<evidence type="ECO:0000313" key="3">
    <source>
        <dbReference type="Proteomes" id="UP001054252"/>
    </source>
</evidence>
<sequence length="110" mass="12316">MRTFHSVSLLLAASCNCKLRIWELGFLIPLSVGIGLSSPTFTLIHFSSQPRRHYNPWPLLPCNARRSPPAELQGCRWVISARLSPWHRVVSPSLQVSNAPRSPPLTSSLF</sequence>
<organism evidence="2 3">
    <name type="scientific">Rubroshorea leprosula</name>
    <dbReference type="NCBI Taxonomy" id="152421"/>
    <lineage>
        <taxon>Eukaryota</taxon>
        <taxon>Viridiplantae</taxon>
        <taxon>Streptophyta</taxon>
        <taxon>Embryophyta</taxon>
        <taxon>Tracheophyta</taxon>
        <taxon>Spermatophyta</taxon>
        <taxon>Magnoliopsida</taxon>
        <taxon>eudicotyledons</taxon>
        <taxon>Gunneridae</taxon>
        <taxon>Pentapetalae</taxon>
        <taxon>rosids</taxon>
        <taxon>malvids</taxon>
        <taxon>Malvales</taxon>
        <taxon>Dipterocarpaceae</taxon>
        <taxon>Rubroshorea</taxon>
    </lineage>
</organism>
<keyword evidence="1" id="KW-0472">Membrane</keyword>
<dbReference type="PROSITE" id="PS51257">
    <property type="entry name" value="PROKAR_LIPOPROTEIN"/>
    <property type="match status" value="1"/>
</dbReference>
<evidence type="ECO:0000256" key="1">
    <source>
        <dbReference type="SAM" id="Phobius"/>
    </source>
</evidence>
<comment type="caution">
    <text evidence="2">The sequence shown here is derived from an EMBL/GenBank/DDBJ whole genome shotgun (WGS) entry which is preliminary data.</text>
</comment>
<keyword evidence="1" id="KW-1133">Transmembrane helix</keyword>
<evidence type="ECO:0000313" key="2">
    <source>
        <dbReference type="EMBL" id="GKV21209.1"/>
    </source>
</evidence>
<accession>A0AAV5KA44</accession>
<keyword evidence="3" id="KW-1185">Reference proteome</keyword>
<feature type="transmembrane region" description="Helical" evidence="1">
    <location>
        <begin position="27"/>
        <end position="46"/>
    </location>
</feature>
<protein>
    <submittedName>
        <fullName evidence="2">Uncharacterized protein</fullName>
    </submittedName>
</protein>
<dbReference type="EMBL" id="BPVZ01000056">
    <property type="protein sequence ID" value="GKV21209.1"/>
    <property type="molecule type" value="Genomic_DNA"/>
</dbReference>
<keyword evidence="1" id="KW-0812">Transmembrane</keyword>
<name>A0AAV5KA44_9ROSI</name>
<reference evidence="2 3" key="1">
    <citation type="journal article" date="2021" name="Commun. Biol.">
        <title>The genome of Shorea leprosula (Dipterocarpaceae) highlights the ecological relevance of drought in aseasonal tropical rainforests.</title>
        <authorList>
            <person name="Ng K.K.S."/>
            <person name="Kobayashi M.J."/>
            <person name="Fawcett J.A."/>
            <person name="Hatakeyama M."/>
            <person name="Paape T."/>
            <person name="Ng C.H."/>
            <person name="Ang C.C."/>
            <person name="Tnah L.H."/>
            <person name="Lee C.T."/>
            <person name="Nishiyama T."/>
            <person name="Sese J."/>
            <person name="O'Brien M.J."/>
            <person name="Copetti D."/>
            <person name="Mohd Noor M.I."/>
            <person name="Ong R.C."/>
            <person name="Putra M."/>
            <person name="Sireger I.Z."/>
            <person name="Indrioko S."/>
            <person name="Kosugi Y."/>
            <person name="Izuno A."/>
            <person name="Isagi Y."/>
            <person name="Lee S.L."/>
            <person name="Shimizu K.K."/>
        </authorList>
    </citation>
    <scope>NUCLEOTIDE SEQUENCE [LARGE SCALE GENOMIC DNA]</scope>
    <source>
        <strain evidence="2">214</strain>
    </source>
</reference>